<dbReference type="PANTHER" id="PTHR43582:SF2">
    <property type="entry name" value="LINEARMYCIN RESISTANCE ATP-BINDING PROTEIN LNRL"/>
    <property type="match status" value="1"/>
</dbReference>
<dbReference type="EMBL" id="CALYLO010000001">
    <property type="protein sequence ID" value="CAH8244185.1"/>
    <property type="molecule type" value="Genomic_DNA"/>
</dbReference>
<evidence type="ECO:0000259" key="3">
    <source>
        <dbReference type="PROSITE" id="PS50893"/>
    </source>
</evidence>
<dbReference type="Proteomes" id="UP001154322">
    <property type="component" value="Unassembled WGS sequence"/>
</dbReference>
<dbReference type="RefSeq" id="WP_261944682.1">
    <property type="nucleotide sequence ID" value="NZ_AP031286.1"/>
</dbReference>
<dbReference type="InterPro" id="IPR027417">
    <property type="entry name" value="P-loop_NTPase"/>
</dbReference>
<dbReference type="InterPro" id="IPR017871">
    <property type="entry name" value="ABC_transporter-like_CS"/>
</dbReference>
<keyword evidence="5" id="KW-1185">Reference proteome</keyword>
<reference evidence="4" key="1">
    <citation type="submission" date="2022-06" db="EMBL/GenBank/DDBJ databases">
        <authorList>
            <person name="Dietemann V."/>
            <person name="Ory F."/>
            <person name="Dainat B."/>
            <person name="Oberhansli S."/>
        </authorList>
    </citation>
    <scope>NUCLEOTIDE SEQUENCE</scope>
    <source>
        <strain evidence="4">Ena-SAMPLE-TAB-26-04-2022-14:26:32:270-5432</strain>
    </source>
</reference>
<accession>A0ABM9FY81</accession>
<dbReference type="PANTHER" id="PTHR43582">
    <property type="entry name" value="LINEARMYCIN RESISTANCE ATP-BINDING PROTEIN LNRL"/>
    <property type="match status" value="1"/>
</dbReference>
<keyword evidence="2 4" id="KW-0067">ATP-binding</keyword>
<dbReference type="Pfam" id="PF00005">
    <property type="entry name" value="ABC_tran"/>
    <property type="match status" value="1"/>
</dbReference>
<dbReference type="PROSITE" id="PS50893">
    <property type="entry name" value="ABC_TRANSPORTER_2"/>
    <property type="match status" value="1"/>
</dbReference>
<evidence type="ECO:0000256" key="1">
    <source>
        <dbReference type="ARBA" id="ARBA00022741"/>
    </source>
</evidence>
<evidence type="ECO:0000313" key="4">
    <source>
        <dbReference type="EMBL" id="CAH8244185.1"/>
    </source>
</evidence>
<dbReference type="InterPro" id="IPR003593">
    <property type="entry name" value="AAA+_ATPase"/>
</dbReference>
<keyword evidence="1" id="KW-0547">Nucleotide-binding</keyword>
<evidence type="ECO:0000256" key="2">
    <source>
        <dbReference type="ARBA" id="ARBA00022840"/>
    </source>
</evidence>
<proteinExistence type="predicted"/>
<dbReference type="PROSITE" id="PS00211">
    <property type="entry name" value="ABC_TRANSPORTER_1"/>
    <property type="match status" value="1"/>
</dbReference>
<dbReference type="InterPro" id="IPR003439">
    <property type="entry name" value="ABC_transporter-like_ATP-bd"/>
</dbReference>
<protein>
    <submittedName>
        <fullName evidence="4">ABC transporter ATP-binding protein</fullName>
    </submittedName>
</protein>
<evidence type="ECO:0000313" key="5">
    <source>
        <dbReference type="Proteomes" id="UP001154322"/>
    </source>
</evidence>
<sequence>MLELIDLTKKYGKQTVVDNLSLYVKQGEIVGLLGPNGAGKSTTVSMISTVLAPSGGDILIDHNSLKDHSREIKKIMGVVPQDIALYEPLSAKDNLEFFGCLYGLSGRPLQARVNEVLELIGLSDHRHQDVIEFSGGMKRRVNIGVALMNNPKLLILDEPTVGIDPQSRNHILETVKHLNRETGMTVIYTSHYMEEVEFLCDRVAIMDHGRLLTYGTKDELKQSTGALDTLTFTFHSLDSEAVGKSKHIPGVKKITMENQQLSILVNPQEGNVIDILDGLRSLGAQLASFQYEEVNLEQIFLQVTGKSLRD</sequence>
<organism evidence="4 5">
    <name type="scientific">Paenibacillus melissococcoides</name>
    <dbReference type="NCBI Taxonomy" id="2912268"/>
    <lineage>
        <taxon>Bacteria</taxon>
        <taxon>Bacillati</taxon>
        <taxon>Bacillota</taxon>
        <taxon>Bacilli</taxon>
        <taxon>Bacillales</taxon>
        <taxon>Paenibacillaceae</taxon>
        <taxon>Paenibacillus</taxon>
    </lineage>
</organism>
<gene>
    <name evidence="4" type="ORF">WJ0W_001423</name>
</gene>
<dbReference type="Gene3D" id="3.40.50.300">
    <property type="entry name" value="P-loop containing nucleotide triphosphate hydrolases"/>
    <property type="match status" value="1"/>
</dbReference>
<name>A0ABM9FY81_9BACL</name>
<feature type="domain" description="ABC transporter" evidence="3">
    <location>
        <begin position="2"/>
        <end position="233"/>
    </location>
</feature>
<comment type="caution">
    <text evidence="4">The sequence shown here is derived from an EMBL/GenBank/DDBJ whole genome shotgun (WGS) entry which is preliminary data.</text>
</comment>
<dbReference type="GO" id="GO:0005524">
    <property type="term" value="F:ATP binding"/>
    <property type="evidence" value="ECO:0007669"/>
    <property type="project" value="UniProtKB-KW"/>
</dbReference>
<dbReference type="SMART" id="SM00382">
    <property type="entry name" value="AAA"/>
    <property type="match status" value="1"/>
</dbReference>
<dbReference type="SUPFAM" id="SSF52540">
    <property type="entry name" value="P-loop containing nucleoside triphosphate hydrolases"/>
    <property type="match status" value="1"/>
</dbReference>